<feature type="binding site" evidence="22">
    <location>
        <position position="741"/>
    </location>
    <ligand>
        <name>ATP</name>
        <dbReference type="ChEBI" id="CHEBI:30616"/>
    </ligand>
</feature>
<evidence type="ECO:0000256" key="6">
    <source>
        <dbReference type="ARBA" id="ARBA00022527"/>
    </source>
</evidence>
<comment type="catalytic activity">
    <reaction evidence="21">
        <text>L-seryl-[protein] + ATP = O-phospho-L-seryl-[protein] + ADP + H(+)</text>
        <dbReference type="Rhea" id="RHEA:17989"/>
        <dbReference type="Rhea" id="RHEA-COMP:9863"/>
        <dbReference type="Rhea" id="RHEA-COMP:11604"/>
        <dbReference type="ChEBI" id="CHEBI:15378"/>
        <dbReference type="ChEBI" id="CHEBI:29999"/>
        <dbReference type="ChEBI" id="CHEBI:30616"/>
        <dbReference type="ChEBI" id="CHEBI:83421"/>
        <dbReference type="ChEBI" id="CHEBI:456216"/>
        <dbReference type="EC" id="2.7.11.1"/>
    </reaction>
</comment>
<dbReference type="FunFam" id="3.80.10.10:FF:000275">
    <property type="entry name" value="Leucine-rich repeat receptor-like protein kinase"/>
    <property type="match status" value="1"/>
</dbReference>
<dbReference type="InterPro" id="IPR011009">
    <property type="entry name" value="Kinase-like_dom_sf"/>
</dbReference>
<keyword evidence="16 23" id="KW-1133">Transmembrane helix</keyword>
<dbReference type="PANTHER" id="PTHR27008:SF499">
    <property type="entry name" value="OS06G0581500 PROTEIN"/>
    <property type="match status" value="1"/>
</dbReference>
<dbReference type="GO" id="GO:0004674">
    <property type="term" value="F:protein serine/threonine kinase activity"/>
    <property type="evidence" value="ECO:0007669"/>
    <property type="project" value="UniProtKB-KW"/>
</dbReference>
<dbReference type="InterPro" id="IPR008271">
    <property type="entry name" value="Ser/Thr_kinase_AS"/>
</dbReference>
<evidence type="ECO:0000256" key="16">
    <source>
        <dbReference type="ARBA" id="ARBA00022989"/>
    </source>
</evidence>
<dbReference type="InterPro" id="IPR032675">
    <property type="entry name" value="LRR_dom_sf"/>
</dbReference>
<evidence type="ECO:0000256" key="9">
    <source>
        <dbReference type="ARBA" id="ARBA00022679"/>
    </source>
</evidence>
<keyword evidence="13 22" id="KW-0547">Nucleotide-binding</keyword>
<evidence type="ECO:0000313" key="27">
    <source>
        <dbReference type="Proteomes" id="UP000594263"/>
    </source>
</evidence>
<dbReference type="Gene3D" id="3.30.200.20">
    <property type="entry name" value="Phosphorylase Kinase, domain 1"/>
    <property type="match status" value="1"/>
</dbReference>
<evidence type="ECO:0000313" key="26">
    <source>
        <dbReference type="EnsemblPlants" id="Kaladp0024s0464.1.v1.1"/>
    </source>
</evidence>
<comment type="subcellular location">
    <subcellularLocation>
        <location evidence="1">Cell membrane</location>
        <topology evidence="1">Single-pass type I membrane protein</topology>
    </subcellularLocation>
</comment>
<evidence type="ECO:0000256" key="21">
    <source>
        <dbReference type="ARBA" id="ARBA00048679"/>
    </source>
</evidence>
<dbReference type="GO" id="GO:0005886">
    <property type="term" value="C:plasma membrane"/>
    <property type="evidence" value="ECO:0007669"/>
    <property type="project" value="UniProtKB-SubCell"/>
</dbReference>
<dbReference type="AlphaFoldDB" id="A0A7N0T6U4"/>
<dbReference type="InterPro" id="IPR013210">
    <property type="entry name" value="LRR_N_plant-typ"/>
</dbReference>
<evidence type="ECO:0000256" key="20">
    <source>
        <dbReference type="ARBA" id="ARBA00047899"/>
    </source>
</evidence>
<dbReference type="Pfam" id="PF13855">
    <property type="entry name" value="LRR_8"/>
    <property type="match status" value="1"/>
</dbReference>
<dbReference type="Proteomes" id="UP000594263">
    <property type="component" value="Unplaced"/>
</dbReference>
<keyword evidence="12" id="KW-0677">Repeat</keyword>
<evidence type="ECO:0000256" key="4">
    <source>
        <dbReference type="ARBA" id="ARBA00012513"/>
    </source>
</evidence>
<dbReference type="SUPFAM" id="SSF52047">
    <property type="entry name" value="RNI-like"/>
    <property type="match status" value="1"/>
</dbReference>
<evidence type="ECO:0000256" key="19">
    <source>
        <dbReference type="ARBA" id="ARBA00023180"/>
    </source>
</evidence>
<protein>
    <recommendedName>
        <fullName evidence="4">non-specific serine/threonine protein kinase</fullName>
        <ecNumber evidence="4">2.7.11.1</ecNumber>
    </recommendedName>
</protein>
<organism evidence="26 27">
    <name type="scientific">Kalanchoe fedtschenkoi</name>
    <name type="common">Lavender scallops</name>
    <name type="synonym">South American air plant</name>
    <dbReference type="NCBI Taxonomy" id="63787"/>
    <lineage>
        <taxon>Eukaryota</taxon>
        <taxon>Viridiplantae</taxon>
        <taxon>Streptophyta</taxon>
        <taxon>Embryophyta</taxon>
        <taxon>Tracheophyta</taxon>
        <taxon>Spermatophyta</taxon>
        <taxon>Magnoliopsida</taxon>
        <taxon>eudicotyledons</taxon>
        <taxon>Gunneridae</taxon>
        <taxon>Pentapetalae</taxon>
        <taxon>Saxifragales</taxon>
        <taxon>Crassulaceae</taxon>
        <taxon>Kalanchoe</taxon>
    </lineage>
</organism>
<dbReference type="InterPro" id="IPR001611">
    <property type="entry name" value="Leu-rich_rpt"/>
</dbReference>
<evidence type="ECO:0000256" key="2">
    <source>
        <dbReference type="ARBA" id="ARBA00008684"/>
    </source>
</evidence>
<keyword evidence="8" id="KW-0433">Leucine-rich repeat</keyword>
<evidence type="ECO:0000256" key="10">
    <source>
        <dbReference type="ARBA" id="ARBA00022692"/>
    </source>
</evidence>
<keyword evidence="27" id="KW-1185">Reference proteome</keyword>
<keyword evidence="11 24" id="KW-0732">Signal</keyword>
<evidence type="ECO:0000256" key="14">
    <source>
        <dbReference type="ARBA" id="ARBA00022777"/>
    </source>
</evidence>
<evidence type="ECO:0000256" key="1">
    <source>
        <dbReference type="ARBA" id="ARBA00004251"/>
    </source>
</evidence>
<keyword evidence="7" id="KW-0597">Phosphoprotein</keyword>
<dbReference type="PROSITE" id="PS00107">
    <property type="entry name" value="PROTEIN_KINASE_ATP"/>
    <property type="match status" value="1"/>
</dbReference>
<feature type="chain" id="PRO_5029594916" description="non-specific serine/threonine protein kinase" evidence="24">
    <location>
        <begin position="27"/>
        <end position="1020"/>
    </location>
</feature>
<dbReference type="Gene3D" id="1.10.510.10">
    <property type="entry name" value="Transferase(Phosphotransferase) domain 1"/>
    <property type="match status" value="1"/>
</dbReference>
<dbReference type="Pfam" id="PF00069">
    <property type="entry name" value="Pkinase"/>
    <property type="match status" value="1"/>
</dbReference>
<name>A0A7N0T6U4_KALFE</name>
<dbReference type="InterPro" id="IPR000719">
    <property type="entry name" value="Prot_kinase_dom"/>
</dbReference>
<comment type="catalytic activity">
    <reaction evidence="20">
        <text>L-threonyl-[protein] + ATP = O-phospho-L-threonyl-[protein] + ADP + H(+)</text>
        <dbReference type="Rhea" id="RHEA:46608"/>
        <dbReference type="Rhea" id="RHEA-COMP:11060"/>
        <dbReference type="Rhea" id="RHEA-COMP:11605"/>
        <dbReference type="ChEBI" id="CHEBI:15378"/>
        <dbReference type="ChEBI" id="CHEBI:30013"/>
        <dbReference type="ChEBI" id="CHEBI:30616"/>
        <dbReference type="ChEBI" id="CHEBI:61977"/>
        <dbReference type="ChEBI" id="CHEBI:456216"/>
        <dbReference type="EC" id="2.7.11.1"/>
    </reaction>
</comment>
<keyword evidence="6" id="KW-0723">Serine/threonine-protein kinase</keyword>
<keyword evidence="5" id="KW-1003">Cell membrane</keyword>
<evidence type="ECO:0000256" key="17">
    <source>
        <dbReference type="ARBA" id="ARBA00023136"/>
    </source>
</evidence>
<dbReference type="FunFam" id="3.30.200.20:FF:000432">
    <property type="entry name" value="LRR receptor-like serine/threonine-protein kinase EFR"/>
    <property type="match status" value="1"/>
</dbReference>
<accession>A0A7N0T6U4</accession>
<dbReference type="PANTHER" id="PTHR27008">
    <property type="entry name" value="OS04G0122200 PROTEIN"/>
    <property type="match status" value="1"/>
</dbReference>
<dbReference type="OMA" id="NCKGMEY"/>
<evidence type="ECO:0000256" key="13">
    <source>
        <dbReference type="ARBA" id="ARBA00022741"/>
    </source>
</evidence>
<keyword evidence="17 23" id="KW-0472">Membrane</keyword>
<dbReference type="SMART" id="SM00220">
    <property type="entry name" value="S_TKc"/>
    <property type="match status" value="1"/>
</dbReference>
<dbReference type="FunFam" id="3.80.10.10:FF:000041">
    <property type="entry name" value="LRR receptor-like serine/threonine-protein kinase ERECTA"/>
    <property type="match status" value="1"/>
</dbReference>
<evidence type="ECO:0000256" key="3">
    <source>
        <dbReference type="ARBA" id="ARBA00009592"/>
    </source>
</evidence>
<dbReference type="Pfam" id="PF08263">
    <property type="entry name" value="LRRNT_2"/>
    <property type="match status" value="1"/>
</dbReference>
<feature type="transmembrane region" description="Helical" evidence="23">
    <location>
        <begin position="655"/>
        <end position="677"/>
    </location>
</feature>
<evidence type="ECO:0000256" key="5">
    <source>
        <dbReference type="ARBA" id="ARBA00022475"/>
    </source>
</evidence>
<keyword evidence="9" id="KW-0808">Transferase</keyword>
<feature type="signal peptide" evidence="24">
    <location>
        <begin position="1"/>
        <end position="26"/>
    </location>
</feature>
<dbReference type="Pfam" id="PF00560">
    <property type="entry name" value="LRR_1"/>
    <property type="match status" value="8"/>
</dbReference>
<evidence type="ECO:0000256" key="22">
    <source>
        <dbReference type="PROSITE-ProRule" id="PRU10141"/>
    </source>
</evidence>
<keyword evidence="15 22" id="KW-0067">ATP-binding</keyword>
<dbReference type="SUPFAM" id="SSF52058">
    <property type="entry name" value="L domain-like"/>
    <property type="match status" value="1"/>
</dbReference>
<proteinExistence type="inferred from homology"/>
<keyword evidence="18" id="KW-0675">Receptor</keyword>
<evidence type="ECO:0000256" key="8">
    <source>
        <dbReference type="ARBA" id="ARBA00022614"/>
    </source>
</evidence>
<evidence type="ECO:0000256" key="23">
    <source>
        <dbReference type="SAM" id="Phobius"/>
    </source>
</evidence>
<dbReference type="FunFam" id="1.10.510.10:FF:000358">
    <property type="entry name" value="Putative leucine-rich repeat receptor-like serine/threonine-protein kinase"/>
    <property type="match status" value="1"/>
</dbReference>
<evidence type="ECO:0000259" key="25">
    <source>
        <dbReference type="PROSITE" id="PS50011"/>
    </source>
</evidence>
<dbReference type="EnsemblPlants" id="Kaladp0024s0464.1.v1.1">
    <property type="protein sequence ID" value="Kaladp0024s0464.1.v1.1"/>
    <property type="gene ID" value="Kaladp0024s0464.v1.1"/>
</dbReference>
<evidence type="ECO:0000256" key="7">
    <source>
        <dbReference type="ARBA" id="ARBA00022553"/>
    </source>
</evidence>
<dbReference type="FunFam" id="3.80.10.10:FF:000288">
    <property type="entry name" value="LRR receptor-like serine/threonine-protein kinase EFR"/>
    <property type="match status" value="1"/>
</dbReference>
<dbReference type="PROSITE" id="PS50011">
    <property type="entry name" value="PROTEIN_KINASE_DOM"/>
    <property type="match status" value="1"/>
</dbReference>
<evidence type="ECO:0000256" key="24">
    <source>
        <dbReference type="SAM" id="SignalP"/>
    </source>
</evidence>
<keyword evidence="10 23" id="KW-0812">Transmembrane</keyword>
<sequence>MRLLIRYCDMRFFFILLVTLVSFSASSNSPKESNSEPDRTALLALRNGLISGGTPPDGSALSSWNSSLHFCQWQGVTCGKRHRRVTRIRVMEQKLGGVLPPSIGNLTFLRVLNLSRNSLHGQVPKEIGHLRRLQYIDLAGNFFQGRIPIELSNCSNLQLMIMSNNNFSGLLPFQFGSLLRLAILLVEGNNLVGEMPSFLRNLSSLVIVDLSNNHFHGEIQNSLQGLSNLIYLSLSSNNFFGSTSPLYNQSSLQSLDVSSNHFTGTLAQDIDLAFPRATFLKFSHNNFTGAIPSSLSNISGLNVFDILDNGLTGHVPNNLGKLKHLSLLQLTSNHLGSKESNDLSFLDSLTNCTNLEGLIMDDNRFGGPLPDSIANFSSSLHYLSMSNNYITGPIPEGIGEISGLFVISFSKNLLDGVIPNSIGKLGNMSELYLDGNKLHGGIPSSIGNLTQLSTLNMGQNSLNGNIPSVLGNCKGMEYIDISSNHFTGYLPDDLLTQFHGLIYCNISRNSFDGIFPLGVGKLGVLNQLYISYNNFSGQIPSELGEAVQLEYLDMARNSFEGSIPASLGRLRSLVAVDLSDNNLSGPIPEDLANITSLRYLNLSFNKLEGEVPFFINVSAVSVAGNRQLCGGNPELHLQTCKNNLRKKGGILSRKGVIAISLSACTSFSLFVIVCIFCRRHRKHKKGDVDSLAERYKRITYAELFKATEGFAESNVIGSGSFGDVYRAVILHQNERKPVAVKVLKLSKHGATKSFTAECKILRRIRHRNLLSVITSCSSLDNKGNDFKALVFEFMSNGSLDNRLHSADRHQEIRVLTVARRLEIAIDVGCALDYLHNGCETPIVHCDLKPSNILLDDDMVAHVGDFGLAKLLLGDSSGGESLSTALRGSIGYIAPEYGMGAAVSPQGDIYSYGILLLELITGRRPTDDIFNDEMSLQSVCERGVPDHVEEIVDQSLLDESYEVALTRRNPEETKLQFLAFLISLVEVGISCAAESPRDRMDIQSAIQSLKRIKEKFVSIVA</sequence>
<keyword evidence="14" id="KW-0418">Kinase</keyword>
<dbReference type="PROSITE" id="PS00108">
    <property type="entry name" value="PROTEIN_KINASE_ST"/>
    <property type="match status" value="1"/>
</dbReference>
<comment type="similarity">
    <text evidence="2">Belongs to the protein kinase superfamily. Ser/Thr protein kinase family.</text>
</comment>
<reference evidence="26" key="1">
    <citation type="submission" date="2021-01" db="UniProtKB">
        <authorList>
            <consortium name="EnsemblPlants"/>
        </authorList>
    </citation>
    <scope>IDENTIFICATION</scope>
</reference>
<dbReference type="InterPro" id="IPR051809">
    <property type="entry name" value="Plant_receptor-like_S/T_kinase"/>
</dbReference>
<evidence type="ECO:0000256" key="12">
    <source>
        <dbReference type="ARBA" id="ARBA00022737"/>
    </source>
</evidence>
<dbReference type="EC" id="2.7.11.1" evidence="4"/>
<comment type="similarity">
    <text evidence="3">Belongs to the RLP family.</text>
</comment>
<evidence type="ECO:0000256" key="11">
    <source>
        <dbReference type="ARBA" id="ARBA00022729"/>
    </source>
</evidence>
<feature type="domain" description="Protein kinase" evidence="25">
    <location>
        <begin position="710"/>
        <end position="1016"/>
    </location>
</feature>
<dbReference type="GO" id="GO:0005524">
    <property type="term" value="F:ATP binding"/>
    <property type="evidence" value="ECO:0007669"/>
    <property type="project" value="UniProtKB-UniRule"/>
</dbReference>
<dbReference type="InterPro" id="IPR017441">
    <property type="entry name" value="Protein_kinase_ATP_BS"/>
</dbReference>
<keyword evidence="19" id="KW-0325">Glycoprotein</keyword>
<evidence type="ECO:0000256" key="15">
    <source>
        <dbReference type="ARBA" id="ARBA00022840"/>
    </source>
</evidence>
<dbReference type="SUPFAM" id="SSF56112">
    <property type="entry name" value="Protein kinase-like (PK-like)"/>
    <property type="match status" value="1"/>
</dbReference>
<dbReference type="Gene3D" id="3.80.10.10">
    <property type="entry name" value="Ribonuclease Inhibitor"/>
    <property type="match status" value="4"/>
</dbReference>
<evidence type="ECO:0000256" key="18">
    <source>
        <dbReference type="ARBA" id="ARBA00023170"/>
    </source>
</evidence>
<dbReference type="Gramene" id="Kaladp0024s0464.1.v1.1">
    <property type="protein sequence ID" value="Kaladp0024s0464.1.v1.1"/>
    <property type="gene ID" value="Kaladp0024s0464.v1.1"/>
</dbReference>